<evidence type="ECO:0000259" key="13">
    <source>
        <dbReference type="Pfam" id="PF21913"/>
    </source>
</evidence>
<comment type="similarity">
    <text evidence="2">Belongs to the ORC6 family.</text>
</comment>
<evidence type="ECO:0000256" key="8">
    <source>
        <dbReference type="ARBA" id="ARBA00023242"/>
    </source>
</evidence>
<dbReference type="Ensembl" id="ENSPSTT00000023820.1">
    <property type="protein sequence ID" value="ENSPSTP00000022668.1"/>
    <property type="gene ID" value="ENSPSTG00000016646.1"/>
</dbReference>
<name>A0A8C9G1L3_PAVCR</name>
<protein>
    <recommendedName>
        <fullName evidence="10">Origin recognition complex subunit 6</fullName>
    </recommendedName>
</protein>
<accession>A0A8C9G1L3</accession>
<keyword evidence="3" id="KW-1017">Isopeptide bond</keyword>
<comment type="subcellular location">
    <subcellularLocation>
        <location evidence="1">Nucleus</location>
    </subcellularLocation>
</comment>
<feature type="region of interest" description="Disordered" evidence="11">
    <location>
        <begin position="92"/>
        <end position="119"/>
    </location>
</feature>
<feature type="domain" description="ORC6 second cyclin-like" evidence="13">
    <location>
        <begin position="216"/>
        <end position="302"/>
    </location>
</feature>
<dbReference type="GO" id="GO:0006270">
    <property type="term" value="P:DNA replication initiation"/>
    <property type="evidence" value="ECO:0007669"/>
    <property type="project" value="TreeGrafter"/>
</dbReference>
<dbReference type="Gene3D" id="1.10.472.10">
    <property type="entry name" value="Cyclin-like"/>
    <property type="match status" value="1"/>
</dbReference>
<keyword evidence="15" id="KW-1185">Reference proteome</keyword>
<evidence type="ECO:0000256" key="4">
    <source>
        <dbReference type="ARBA" id="ARBA00022553"/>
    </source>
</evidence>
<keyword evidence="5" id="KW-0235">DNA replication</keyword>
<sequence length="415" mass="45299">MAAAGPVALPALPCPHAPAHNLHAPTPPPLTMVAPLPRAAPSSNTPQCRAPSCDCAARAAPPLRRATAFPLAGAEEVLLCGLTGTAEMIDGWTDRSAGEPSVGSGAARRRQSRRESRVRRMERGAVRELAVRLGLSEPRVVRKAEEYLRLSQVKCTGLMAHVTATGLAVMCLELAARCAKHPAGKSSFVKLSGLNKTAYHSSMKALECLLGVNARLGMRDLAVQFCCTEAVNAASEILQRYESSLPEAQQMDLDFSKPLFITAALFTACRHLKLKVDKPKMLAVSGVKKTIFDRLCSQMEKISQQLSKDDIPLAAETSETLQTDLEQCEKEGSEDYDDEIPCKQPKTETKQDYEEWKRRILENAAKAQETNSGAQASTEECPDPQVLETTCHPVLSSHLFRLRLQVTIFERKSQL</sequence>
<evidence type="ECO:0000256" key="6">
    <source>
        <dbReference type="ARBA" id="ARBA00022843"/>
    </source>
</evidence>
<reference evidence="14" key="1">
    <citation type="submission" date="2025-05" db="UniProtKB">
        <authorList>
            <consortium name="Ensembl"/>
        </authorList>
    </citation>
    <scope>IDENTIFICATION</scope>
</reference>
<dbReference type="Proteomes" id="UP000694428">
    <property type="component" value="Unplaced"/>
</dbReference>
<evidence type="ECO:0000256" key="1">
    <source>
        <dbReference type="ARBA" id="ARBA00004123"/>
    </source>
</evidence>
<evidence type="ECO:0000256" key="11">
    <source>
        <dbReference type="SAM" id="MobiDB-lite"/>
    </source>
</evidence>
<evidence type="ECO:0000256" key="7">
    <source>
        <dbReference type="ARBA" id="ARBA00023125"/>
    </source>
</evidence>
<dbReference type="Pfam" id="PF05460">
    <property type="entry name" value="ORC6"/>
    <property type="match status" value="1"/>
</dbReference>
<keyword evidence="8" id="KW-0539">Nucleus</keyword>
<dbReference type="Pfam" id="PF21913">
    <property type="entry name" value="ORC6_2nd"/>
    <property type="match status" value="1"/>
</dbReference>
<proteinExistence type="inferred from homology"/>
<evidence type="ECO:0000256" key="10">
    <source>
        <dbReference type="ARBA" id="ARBA00069654"/>
    </source>
</evidence>
<keyword evidence="7" id="KW-0238">DNA-binding</keyword>
<dbReference type="InterPro" id="IPR008721">
    <property type="entry name" value="ORC6_cyclin_first"/>
</dbReference>
<evidence type="ECO:0000256" key="5">
    <source>
        <dbReference type="ARBA" id="ARBA00022705"/>
    </source>
</evidence>
<dbReference type="AlphaFoldDB" id="A0A8C9G1L3"/>
<dbReference type="InterPro" id="IPR054113">
    <property type="entry name" value="ORC6_cyclin-like_2nd"/>
</dbReference>
<evidence type="ECO:0000256" key="2">
    <source>
        <dbReference type="ARBA" id="ARBA00010840"/>
    </source>
</evidence>
<feature type="domain" description="ORC6 first cyclin-like" evidence="12">
    <location>
        <begin position="127"/>
        <end position="213"/>
    </location>
</feature>
<dbReference type="CDD" id="cd11583">
    <property type="entry name" value="Orc6_mid"/>
    <property type="match status" value="1"/>
</dbReference>
<evidence type="ECO:0000256" key="3">
    <source>
        <dbReference type="ARBA" id="ARBA00022499"/>
    </source>
</evidence>
<organism evidence="14 15">
    <name type="scientific">Pavo cristatus</name>
    <name type="common">Indian peafowl</name>
    <name type="synonym">Blue peafowl</name>
    <dbReference type="NCBI Taxonomy" id="9049"/>
    <lineage>
        <taxon>Eukaryota</taxon>
        <taxon>Metazoa</taxon>
        <taxon>Chordata</taxon>
        <taxon>Craniata</taxon>
        <taxon>Vertebrata</taxon>
        <taxon>Euteleostomi</taxon>
        <taxon>Archelosauria</taxon>
        <taxon>Archosauria</taxon>
        <taxon>Dinosauria</taxon>
        <taxon>Saurischia</taxon>
        <taxon>Theropoda</taxon>
        <taxon>Coelurosauria</taxon>
        <taxon>Aves</taxon>
        <taxon>Neognathae</taxon>
        <taxon>Galloanserae</taxon>
        <taxon>Galliformes</taxon>
        <taxon>Phasianidae</taxon>
        <taxon>Phasianinae</taxon>
        <taxon>Pavo</taxon>
    </lineage>
</organism>
<dbReference type="InterPro" id="IPR020529">
    <property type="entry name" value="ORC6_met/pln"/>
</dbReference>
<comment type="subunit">
    <text evidence="9">Component of ORC, a complex composed of at least 6 subunits: ORC1, ORC2, ORC3, ORC4, ORC5 and ORC6. ORC is regulated in a cell-cycle dependent manner. It is sequentially assembled at the exit from anaphase of mitosis and disassembled as cells enter S phase. Interacts with DBF4.</text>
</comment>
<evidence type="ECO:0000256" key="9">
    <source>
        <dbReference type="ARBA" id="ARBA00062917"/>
    </source>
</evidence>
<dbReference type="Ensembl" id="ENSPSTT00000017171.1">
    <property type="protein sequence ID" value="ENSPSTP00000016384.1"/>
    <property type="gene ID" value="ENSPSTG00000011642.1"/>
</dbReference>
<keyword evidence="6" id="KW-0832">Ubl conjugation</keyword>
<dbReference type="CDD" id="cd16075">
    <property type="entry name" value="ORC6_CTD"/>
    <property type="match status" value="1"/>
</dbReference>
<evidence type="ECO:0000259" key="12">
    <source>
        <dbReference type="Pfam" id="PF05460"/>
    </source>
</evidence>
<dbReference type="GO" id="GO:0003677">
    <property type="term" value="F:DNA binding"/>
    <property type="evidence" value="ECO:0007669"/>
    <property type="project" value="UniProtKB-KW"/>
</dbReference>
<dbReference type="FunFam" id="1.10.472.10:FF:000054">
    <property type="entry name" value="origin recognition complex subunit 6"/>
    <property type="match status" value="1"/>
</dbReference>
<evidence type="ECO:0000313" key="15">
    <source>
        <dbReference type="Proteomes" id="UP000694428"/>
    </source>
</evidence>
<dbReference type="PANTHER" id="PTHR13394:SF0">
    <property type="entry name" value="ORIGIN RECOGNITION COMPLEX SUBUNIT 6"/>
    <property type="match status" value="1"/>
</dbReference>
<keyword evidence="4" id="KW-0597">Phosphoprotein</keyword>
<dbReference type="GO" id="GO:0005664">
    <property type="term" value="C:nuclear origin of replication recognition complex"/>
    <property type="evidence" value="ECO:0007669"/>
    <property type="project" value="InterPro"/>
</dbReference>
<dbReference type="PANTHER" id="PTHR13394">
    <property type="entry name" value="ORIGIN RECOGNITION COMPLEX SUBUNIT 6"/>
    <property type="match status" value="1"/>
</dbReference>
<evidence type="ECO:0000313" key="14">
    <source>
        <dbReference type="Ensembl" id="ENSPSTP00000022668.1"/>
    </source>
</evidence>